<evidence type="ECO:0000313" key="4">
    <source>
        <dbReference type="EMBL" id="SVA91856.1"/>
    </source>
</evidence>
<comment type="subcellular location">
    <subcellularLocation>
        <location evidence="1">Cell envelope</location>
    </subcellularLocation>
</comment>
<evidence type="ECO:0000256" key="2">
    <source>
        <dbReference type="ARBA" id="ARBA00023054"/>
    </source>
</evidence>
<dbReference type="AlphaFoldDB" id="A0A381ZRI3"/>
<name>A0A381ZRI3_9ZZZZ</name>
<organism evidence="4">
    <name type="scientific">marine metagenome</name>
    <dbReference type="NCBI Taxonomy" id="408172"/>
    <lineage>
        <taxon>unclassified sequences</taxon>
        <taxon>metagenomes</taxon>
        <taxon>ecological metagenomes</taxon>
    </lineage>
</organism>
<keyword evidence="3" id="KW-1133">Transmembrane helix</keyword>
<protein>
    <submittedName>
        <fullName evidence="4">Uncharacterized protein</fullName>
    </submittedName>
</protein>
<proteinExistence type="predicted"/>
<accession>A0A381ZRI3</accession>
<dbReference type="InterPro" id="IPR050465">
    <property type="entry name" value="UPF0194_transport"/>
</dbReference>
<feature type="non-terminal residue" evidence="4">
    <location>
        <position position="1"/>
    </location>
</feature>
<dbReference type="GO" id="GO:0030313">
    <property type="term" value="C:cell envelope"/>
    <property type="evidence" value="ECO:0007669"/>
    <property type="project" value="UniProtKB-SubCell"/>
</dbReference>
<evidence type="ECO:0000256" key="3">
    <source>
        <dbReference type="SAM" id="Phobius"/>
    </source>
</evidence>
<evidence type="ECO:0000256" key="1">
    <source>
        <dbReference type="ARBA" id="ARBA00004196"/>
    </source>
</evidence>
<dbReference type="PANTHER" id="PTHR32347">
    <property type="entry name" value="EFFLUX SYSTEM COMPONENT YKNX-RELATED"/>
    <property type="match status" value="1"/>
</dbReference>
<dbReference type="SUPFAM" id="SSF111369">
    <property type="entry name" value="HlyD-like secretion proteins"/>
    <property type="match status" value="1"/>
</dbReference>
<sequence>VDRTAPLITFVEDFMNNKSLKDLKEIELIDLEKFTKAMKRKKPNNIPQYLLCVPIFSPQKGLQGYLILSRNDPFKENENELLRHLSRTYGHAYNTFLSNYSIKDFLNKNFSGRKRWIIIGIVFLILVFPIRMTSTAPVEVVAKNPYLVTSPFDGVVKKIITNNNDKVKSGDLLVILEDTDLLNDFNLAKQSLRLAETELLRSRQSSFTDNEEKSRLAELVARVDLKKAEVQSSQQKLKNSKIYSEQKGVVIVNRKLDWQGRPVAVGEKILTIADPKEIEFLIWLPVKDSIVIKENSKVRVFLDVNPISPYKGKLLRSTYEPELSPEEVLSYKLVSSFESNKKTPRIGLRGTAKVYGSRVMLFYYLFRKPITFVRQLIGI</sequence>
<dbReference type="EMBL" id="UINC01022377">
    <property type="protein sequence ID" value="SVA91856.1"/>
    <property type="molecule type" value="Genomic_DNA"/>
</dbReference>
<feature type="transmembrane region" description="Helical" evidence="3">
    <location>
        <begin position="116"/>
        <end position="134"/>
    </location>
</feature>
<dbReference type="PANTHER" id="PTHR32347:SF23">
    <property type="entry name" value="BLL5650 PROTEIN"/>
    <property type="match status" value="1"/>
</dbReference>
<keyword evidence="3" id="KW-0812">Transmembrane</keyword>
<keyword evidence="3" id="KW-0472">Membrane</keyword>
<gene>
    <name evidence="4" type="ORF">METZ01_LOCUS144710</name>
</gene>
<keyword evidence="2" id="KW-0175">Coiled coil</keyword>
<reference evidence="4" key="1">
    <citation type="submission" date="2018-05" db="EMBL/GenBank/DDBJ databases">
        <authorList>
            <person name="Lanie J.A."/>
            <person name="Ng W.-L."/>
            <person name="Kazmierczak K.M."/>
            <person name="Andrzejewski T.M."/>
            <person name="Davidsen T.M."/>
            <person name="Wayne K.J."/>
            <person name="Tettelin H."/>
            <person name="Glass J.I."/>
            <person name="Rusch D."/>
            <person name="Podicherti R."/>
            <person name="Tsui H.-C.T."/>
            <person name="Winkler M.E."/>
        </authorList>
    </citation>
    <scope>NUCLEOTIDE SEQUENCE</scope>
</reference>
<dbReference type="Gene3D" id="2.40.50.100">
    <property type="match status" value="1"/>
</dbReference>